<dbReference type="InterPro" id="IPR011608">
    <property type="entry name" value="PRD"/>
</dbReference>
<evidence type="ECO:0000259" key="5">
    <source>
        <dbReference type="PROSITE" id="PS51094"/>
    </source>
</evidence>
<evidence type="ECO:0000313" key="8">
    <source>
        <dbReference type="EMBL" id="KIL52167.1"/>
    </source>
</evidence>
<dbReference type="Pfam" id="PF00874">
    <property type="entry name" value="PRD"/>
    <property type="match status" value="2"/>
</dbReference>
<dbReference type="STRING" id="889306.KP78_05370"/>
<dbReference type="CDD" id="cd05568">
    <property type="entry name" value="PTS_IIB_bgl_like"/>
    <property type="match status" value="1"/>
</dbReference>
<accession>A0A0C2VTB3</accession>
<dbReference type="Pfam" id="PF08279">
    <property type="entry name" value="HTH_11"/>
    <property type="match status" value="1"/>
</dbReference>
<dbReference type="InterPro" id="IPR036095">
    <property type="entry name" value="PTS_EIIB-like_sf"/>
</dbReference>
<dbReference type="PANTHER" id="PTHR30185:SF18">
    <property type="entry name" value="TRANSCRIPTIONAL REGULATOR MTLR"/>
    <property type="match status" value="1"/>
</dbReference>
<keyword evidence="2" id="KW-0677">Repeat</keyword>
<sequence>MDYISARERKIIEWLLRTQHQFTTIRELADALDVSSRTIHRELKKVESALAEYDVQLEKQSGTGIRIRGTSSNLQRLDDALQGVKEHDLQQEERLVVLLHYLIRHDSPVKTALLVRVLNVATATLMQDLDKLSEQIKPYGLSILRKRGYGIELVGSERERRKALANLMIEQMDTSSLYSMVDEHFIYPGMMDDKVAGVVDRELLIQVERLIMDEVKDLPYTIADSAYLALVIHISLAIQRIKAGERIELDPSVSEELSQTVEYAVAESLARSLSEEFELSIPKEEVGYITIHLRGAKRREQLSVVSEEMTEWSFLVQQLIQQVGQRVDVDFSEDHSLFEGLIAHLEPAIHRAEEGTHAFNPLKESIKEDYPILFNTVKETLHSLFPNLNFSDGELAFLVLHFASSLEIRKEKVVISALVVCSSGIGTSKMLASRLKKEFPEITKITLASLHEAKSLSAQRYDLIMSTVGLVDIEQEYLLVSPLLPSNEVEKVKRYIQLQMPLITKKKGYVTKEQELPGESIASSLEEFQRVITIMLQLLNKFTIIKLENDLTEQELLQLADQFSIEKGVITSPGVVANHLKEREELGGLGIPGTGLALYHCRSADITEPLFMIIQLASPVEVKSMDQQHIQMKRMLLLLAPDEMHGDGFELMSIISASIIEDDKQLAIYTNGEKDEIHRLLEQKYYQFIRKKLNSFLEGPQ</sequence>
<dbReference type="InterPro" id="IPR013011">
    <property type="entry name" value="PTS_EIIB_2"/>
</dbReference>
<dbReference type="OrthoDB" id="9776005at2"/>
<dbReference type="PANTHER" id="PTHR30185">
    <property type="entry name" value="CRYPTIC BETA-GLUCOSIDE BGL OPERON ANTITERMINATOR"/>
    <property type="match status" value="1"/>
</dbReference>
<keyword evidence="3" id="KW-0805">Transcription regulation</keyword>
<dbReference type="Gene3D" id="3.40.930.10">
    <property type="entry name" value="Mannitol-specific EII, Chain A"/>
    <property type="match status" value="1"/>
</dbReference>
<keyword evidence="9" id="KW-1185">Reference proteome</keyword>
<dbReference type="PATRIC" id="fig|889306.3.peg.535"/>
<dbReference type="Proteomes" id="UP000031938">
    <property type="component" value="Unassembled WGS sequence"/>
</dbReference>
<dbReference type="AlphaFoldDB" id="A0A0C2VTB3"/>
<dbReference type="GO" id="GO:0006355">
    <property type="term" value="P:regulation of DNA-templated transcription"/>
    <property type="evidence" value="ECO:0007669"/>
    <property type="project" value="InterPro"/>
</dbReference>
<dbReference type="GO" id="GO:0009401">
    <property type="term" value="P:phosphoenolpyruvate-dependent sugar phosphotransferase system"/>
    <property type="evidence" value="ECO:0007669"/>
    <property type="project" value="InterPro"/>
</dbReference>
<dbReference type="InterPro" id="IPR036634">
    <property type="entry name" value="PRD_sf"/>
</dbReference>
<evidence type="ECO:0000256" key="4">
    <source>
        <dbReference type="ARBA" id="ARBA00023163"/>
    </source>
</evidence>
<keyword evidence="1" id="KW-0808">Transferase</keyword>
<dbReference type="SUPFAM" id="SSF55804">
    <property type="entry name" value="Phoshotransferase/anion transport protein"/>
    <property type="match status" value="1"/>
</dbReference>
<evidence type="ECO:0000259" key="7">
    <source>
        <dbReference type="PROSITE" id="PS51372"/>
    </source>
</evidence>
<dbReference type="PROSITE" id="PS51094">
    <property type="entry name" value="PTS_EIIA_TYPE_2"/>
    <property type="match status" value="1"/>
</dbReference>
<organism evidence="8 9">
    <name type="scientific">Jeotgalibacillus soli</name>
    <dbReference type="NCBI Taxonomy" id="889306"/>
    <lineage>
        <taxon>Bacteria</taxon>
        <taxon>Bacillati</taxon>
        <taxon>Bacillota</taxon>
        <taxon>Bacilli</taxon>
        <taxon>Bacillales</taxon>
        <taxon>Caryophanaceae</taxon>
        <taxon>Jeotgalibacillus</taxon>
    </lineage>
</organism>
<name>A0A0C2VTB3_9BACL</name>
<dbReference type="InterPro" id="IPR036388">
    <property type="entry name" value="WH-like_DNA-bd_sf"/>
</dbReference>
<dbReference type="InterPro" id="IPR013196">
    <property type="entry name" value="HTH_11"/>
</dbReference>
<proteinExistence type="predicted"/>
<dbReference type="InterPro" id="IPR002178">
    <property type="entry name" value="PTS_EIIA_type-2_dom"/>
</dbReference>
<dbReference type="RefSeq" id="WP_041085978.1">
    <property type="nucleotide sequence ID" value="NZ_JXRP01000006.1"/>
</dbReference>
<dbReference type="Gene3D" id="1.10.1790.10">
    <property type="entry name" value="PRD domain"/>
    <property type="match status" value="2"/>
</dbReference>
<evidence type="ECO:0000256" key="2">
    <source>
        <dbReference type="ARBA" id="ARBA00022737"/>
    </source>
</evidence>
<comment type="caution">
    <text evidence="8">The sequence shown here is derived from an EMBL/GenBank/DDBJ whole genome shotgun (WGS) entry which is preliminary data.</text>
</comment>
<evidence type="ECO:0000313" key="9">
    <source>
        <dbReference type="Proteomes" id="UP000031938"/>
    </source>
</evidence>
<evidence type="ECO:0000256" key="3">
    <source>
        <dbReference type="ARBA" id="ARBA00023015"/>
    </source>
</evidence>
<evidence type="ECO:0000256" key="1">
    <source>
        <dbReference type="ARBA" id="ARBA00022679"/>
    </source>
</evidence>
<dbReference type="Gene3D" id="1.10.10.10">
    <property type="entry name" value="Winged helix-like DNA-binding domain superfamily/Winged helix DNA-binding domain"/>
    <property type="match status" value="2"/>
</dbReference>
<dbReference type="PROSITE" id="PS51099">
    <property type="entry name" value="PTS_EIIB_TYPE_2"/>
    <property type="match status" value="1"/>
</dbReference>
<feature type="domain" description="PRD" evidence="7">
    <location>
        <begin position="198"/>
        <end position="303"/>
    </location>
</feature>
<dbReference type="Gene3D" id="3.40.50.2300">
    <property type="match status" value="1"/>
</dbReference>
<dbReference type="EMBL" id="JXRP01000006">
    <property type="protein sequence ID" value="KIL52167.1"/>
    <property type="molecule type" value="Genomic_DNA"/>
</dbReference>
<dbReference type="PROSITE" id="PS51372">
    <property type="entry name" value="PRD_2"/>
    <property type="match status" value="2"/>
</dbReference>
<evidence type="ECO:0000259" key="6">
    <source>
        <dbReference type="PROSITE" id="PS51099"/>
    </source>
</evidence>
<dbReference type="Pfam" id="PF00359">
    <property type="entry name" value="PTS_EIIA_2"/>
    <property type="match status" value="1"/>
</dbReference>
<keyword evidence="4" id="KW-0804">Transcription</keyword>
<protein>
    <submittedName>
        <fullName evidence="8">Uncharacterized protein</fullName>
    </submittedName>
</protein>
<dbReference type="SUPFAM" id="SSF52794">
    <property type="entry name" value="PTS system IIB component-like"/>
    <property type="match status" value="1"/>
</dbReference>
<feature type="domain" description="PTS EIIA type-2" evidence="5">
    <location>
        <begin position="537"/>
        <end position="684"/>
    </location>
</feature>
<feature type="domain" description="PTS EIIB type-2" evidence="6">
    <location>
        <begin position="415"/>
        <end position="504"/>
    </location>
</feature>
<reference evidence="8 9" key="1">
    <citation type="submission" date="2015-01" db="EMBL/GenBank/DDBJ databases">
        <title>Genome sequencing of Jeotgalibacillus soli.</title>
        <authorList>
            <person name="Goh K.M."/>
            <person name="Chan K.-G."/>
            <person name="Yaakop A.S."/>
            <person name="Ee R."/>
            <person name="Gan H.M."/>
            <person name="Chan C.S."/>
        </authorList>
    </citation>
    <scope>NUCLEOTIDE SEQUENCE [LARGE SCALE GENOMIC DNA]</scope>
    <source>
        <strain evidence="8 9">P9</strain>
    </source>
</reference>
<dbReference type="GO" id="GO:0008982">
    <property type="term" value="F:protein-N(PI)-phosphohistidine-sugar phosphotransferase activity"/>
    <property type="evidence" value="ECO:0007669"/>
    <property type="project" value="InterPro"/>
</dbReference>
<feature type="domain" description="PRD" evidence="7">
    <location>
        <begin position="307"/>
        <end position="412"/>
    </location>
</feature>
<gene>
    <name evidence="8" type="ORF">KP78_05370</name>
</gene>
<dbReference type="InterPro" id="IPR016152">
    <property type="entry name" value="PTrfase/Anion_transptr"/>
</dbReference>
<dbReference type="SUPFAM" id="SSF63520">
    <property type="entry name" value="PTS-regulatory domain, PRD"/>
    <property type="match status" value="2"/>
</dbReference>
<dbReference type="InterPro" id="IPR050661">
    <property type="entry name" value="BglG_antiterminators"/>
</dbReference>